<evidence type="ECO:0000256" key="2">
    <source>
        <dbReference type="SAM" id="MobiDB-lite"/>
    </source>
</evidence>
<dbReference type="OrthoDB" id="2420947at2759"/>
<accession>A0A0H1B8P4</accession>
<dbReference type="Pfam" id="PF13094">
    <property type="entry name" value="CENP-Q"/>
    <property type="match status" value="1"/>
</dbReference>
<keyword evidence="4" id="KW-1185">Reference proteome</keyword>
<dbReference type="EMBL" id="LDEV01002833">
    <property type="protein sequence ID" value="KLJ07362.1"/>
    <property type="molecule type" value="Genomic_DNA"/>
</dbReference>
<feature type="coiled-coil region" evidence="1">
    <location>
        <begin position="118"/>
        <end position="173"/>
    </location>
</feature>
<protein>
    <recommendedName>
        <fullName evidence="5">Kinetochore protein Fta7</fullName>
    </recommendedName>
</protein>
<reference evidence="4" key="1">
    <citation type="journal article" date="2015" name="PLoS Genet.">
        <title>The dynamic genome and transcriptome of the human fungal pathogen Blastomyces and close relative Emmonsia.</title>
        <authorList>
            <person name="Munoz J.F."/>
            <person name="Gauthier G.M."/>
            <person name="Desjardins C.A."/>
            <person name="Gallo J.E."/>
            <person name="Holder J."/>
            <person name="Sullivan T.D."/>
            <person name="Marty A.J."/>
            <person name="Carmen J.C."/>
            <person name="Chen Z."/>
            <person name="Ding L."/>
            <person name="Gujja S."/>
            <person name="Magrini V."/>
            <person name="Misas E."/>
            <person name="Mitreva M."/>
            <person name="Priest M."/>
            <person name="Saif S."/>
            <person name="Whiston E.A."/>
            <person name="Young S."/>
            <person name="Zeng Q."/>
            <person name="Goldman W.E."/>
            <person name="Mardis E.R."/>
            <person name="Taylor J.W."/>
            <person name="McEwen J.G."/>
            <person name="Clay O.K."/>
            <person name="Klein B.S."/>
            <person name="Cuomo C.A."/>
        </authorList>
    </citation>
    <scope>NUCLEOTIDE SEQUENCE [LARGE SCALE GENOMIC DNA]</scope>
    <source>
        <strain evidence="4">UAMH 139</strain>
    </source>
</reference>
<evidence type="ECO:0000313" key="4">
    <source>
        <dbReference type="Proteomes" id="UP000053573"/>
    </source>
</evidence>
<sequence length="256" mass="29384">MPPKRKQRSVDADERQDEGEHDSKRFAMLKPRTRHIAERTIKTKWTTLPDSVQEKIKELFRSIERPVVVRHRDERKRIEAQTAVLAVRKNLGRRLPRMPFPPGTQDADFDYEAALDVNRALELQLATATNSADLLRAEIKREEAQLARERAQLEELEMNARTAQVERKRQTRNAHPVIRRLERSGEQSDGSTGFTFTGPKDNTSMLCEIDADSELYPLIKQLRSHLESMQNNATQVAGLREAIIRSQSCLNLLPLG</sequence>
<comment type="caution">
    <text evidence="3">The sequence shown here is derived from an EMBL/GenBank/DDBJ whole genome shotgun (WGS) entry which is preliminary data.</text>
</comment>
<evidence type="ECO:0008006" key="5">
    <source>
        <dbReference type="Google" id="ProtNLM"/>
    </source>
</evidence>
<dbReference type="AlphaFoldDB" id="A0A0H1B8P4"/>
<evidence type="ECO:0000313" key="3">
    <source>
        <dbReference type="EMBL" id="KLJ07362.1"/>
    </source>
</evidence>
<dbReference type="STRING" id="2060906.A0A0H1B8P4"/>
<dbReference type="Proteomes" id="UP000053573">
    <property type="component" value="Unassembled WGS sequence"/>
</dbReference>
<organism evidence="3 4">
    <name type="scientific">Blastomyces silverae</name>
    <dbReference type="NCBI Taxonomy" id="2060906"/>
    <lineage>
        <taxon>Eukaryota</taxon>
        <taxon>Fungi</taxon>
        <taxon>Dikarya</taxon>
        <taxon>Ascomycota</taxon>
        <taxon>Pezizomycotina</taxon>
        <taxon>Eurotiomycetes</taxon>
        <taxon>Eurotiomycetidae</taxon>
        <taxon>Onygenales</taxon>
        <taxon>Ajellomycetaceae</taxon>
        <taxon>Blastomyces</taxon>
    </lineage>
</organism>
<name>A0A0H1B8P4_9EURO</name>
<evidence type="ECO:0000256" key="1">
    <source>
        <dbReference type="SAM" id="Coils"/>
    </source>
</evidence>
<keyword evidence="1" id="KW-0175">Coiled coil</keyword>
<proteinExistence type="predicted"/>
<gene>
    <name evidence="3" type="ORF">EMPG_17140</name>
</gene>
<dbReference type="InterPro" id="IPR025212">
    <property type="entry name" value="CAD_CENP-Q"/>
</dbReference>
<feature type="region of interest" description="Disordered" evidence="2">
    <location>
        <begin position="1"/>
        <end position="28"/>
    </location>
</feature>